<protein>
    <submittedName>
        <fullName evidence="1">Uncharacterized protein</fullName>
    </submittedName>
</protein>
<name>A0AAQ3RFC6_VIGMU</name>
<dbReference type="Proteomes" id="UP001374535">
    <property type="component" value="Chromosome 11"/>
</dbReference>
<accession>A0AAQ3RFC6</accession>
<evidence type="ECO:0000313" key="2">
    <source>
        <dbReference type="Proteomes" id="UP001374535"/>
    </source>
</evidence>
<gene>
    <name evidence="1" type="ORF">V8G54_036322</name>
</gene>
<dbReference type="EMBL" id="CP144690">
    <property type="protein sequence ID" value="WVY90808.1"/>
    <property type="molecule type" value="Genomic_DNA"/>
</dbReference>
<evidence type="ECO:0000313" key="1">
    <source>
        <dbReference type="EMBL" id="WVY90808.1"/>
    </source>
</evidence>
<dbReference type="AlphaFoldDB" id="A0AAQ3RFC6"/>
<reference evidence="1 2" key="1">
    <citation type="journal article" date="2023" name="Life. Sci Alliance">
        <title>Evolutionary insights into 3D genome organization and epigenetic landscape of Vigna mungo.</title>
        <authorList>
            <person name="Junaid A."/>
            <person name="Singh B."/>
            <person name="Bhatia S."/>
        </authorList>
    </citation>
    <scope>NUCLEOTIDE SEQUENCE [LARGE SCALE GENOMIC DNA]</scope>
    <source>
        <strain evidence="1">Urdbean</strain>
    </source>
</reference>
<keyword evidence="2" id="KW-1185">Reference proteome</keyword>
<organism evidence="1 2">
    <name type="scientific">Vigna mungo</name>
    <name type="common">Black gram</name>
    <name type="synonym">Phaseolus mungo</name>
    <dbReference type="NCBI Taxonomy" id="3915"/>
    <lineage>
        <taxon>Eukaryota</taxon>
        <taxon>Viridiplantae</taxon>
        <taxon>Streptophyta</taxon>
        <taxon>Embryophyta</taxon>
        <taxon>Tracheophyta</taxon>
        <taxon>Spermatophyta</taxon>
        <taxon>Magnoliopsida</taxon>
        <taxon>eudicotyledons</taxon>
        <taxon>Gunneridae</taxon>
        <taxon>Pentapetalae</taxon>
        <taxon>rosids</taxon>
        <taxon>fabids</taxon>
        <taxon>Fabales</taxon>
        <taxon>Fabaceae</taxon>
        <taxon>Papilionoideae</taxon>
        <taxon>50 kb inversion clade</taxon>
        <taxon>NPAAA clade</taxon>
        <taxon>indigoferoid/millettioid clade</taxon>
        <taxon>Phaseoleae</taxon>
        <taxon>Vigna</taxon>
    </lineage>
</organism>
<sequence length="162" mass="17929">MVVLILKAESQPNEKGVKPIEYSGFVYSTLRRYEQSDGVSGELNSSCTRRKRKRTRTDQIDLVFLFANAMHKRMSFMDEGVVRCCGAMKVGAAMALSSCARSNAILGFCDVDTDAFLLCGGTEELRFCSFDFQVEKMKMVAVAHVLAATTVDSLASVPDRFK</sequence>
<proteinExistence type="predicted"/>